<dbReference type="EMBL" id="KB743058">
    <property type="protein sequence ID" value="EOB01705.1"/>
    <property type="molecule type" value="Genomic_DNA"/>
</dbReference>
<organism evidence="1 2">
    <name type="scientific">Anas platyrhynchos</name>
    <name type="common">Mallard</name>
    <name type="synonym">Anas boschas</name>
    <dbReference type="NCBI Taxonomy" id="8839"/>
    <lineage>
        <taxon>Eukaryota</taxon>
        <taxon>Metazoa</taxon>
        <taxon>Chordata</taxon>
        <taxon>Craniata</taxon>
        <taxon>Vertebrata</taxon>
        <taxon>Euteleostomi</taxon>
        <taxon>Archelosauria</taxon>
        <taxon>Archosauria</taxon>
        <taxon>Dinosauria</taxon>
        <taxon>Saurischia</taxon>
        <taxon>Theropoda</taxon>
        <taxon>Coelurosauria</taxon>
        <taxon>Aves</taxon>
        <taxon>Neognathae</taxon>
        <taxon>Galloanserae</taxon>
        <taxon>Anseriformes</taxon>
        <taxon>Anatidae</taxon>
        <taxon>Anatinae</taxon>
        <taxon>Anas</taxon>
    </lineage>
</organism>
<protein>
    <submittedName>
        <fullName evidence="1">Uncharacterized protein</fullName>
    </submittedName>
</protein>
<name>R0LJ41_ANAPL</name>
<dbReference type="Proteomes" id="UP000296049">
    <property type="component" value="Unassembled WGS sequence"/>
</dbReference>
<keyword evidence="2" id="KW-1185">Reference proteome</keyword>
<sequence>MGKFMGSWDFKGIVLTVPKKRREKQPTPPAHPNSVFSLCKDPGQVNQAHLSKTHTMPVPVSHVGPQSIERGALTVEGRVSSSRSIIFTFMPHILMSSAAKDVILHGRALPPSSCPSVPPPPFLPVPQAERVNQQTGFLKPTSLVLPTIFVAIRSSQLQRSCSRNRDLISDTAQQASSLTENEPLVEGSDFVGNTMGKVIHTQRTVNVALSKAPVDTPVFNIDISKEAISTVSTPLAI</sequence>
<gene>
    <name evidence="1" type="ORF">Anapl_07210</name>
</gene>
<reference evidence="2" key="1">
    <citation type="journal article" date="2013" name="Nat. Genet.">
        <title>The duck genome and transcriptome provide insight into an avian influenza virus reservoir species.</title>
        <authorList>
            <person name="Huang Y."/>
            <person name="Li Y."/>
            <person name="Burt D.W."/>
            <person name="Chen H."/>
            <person name="Zhang Y."/>
            <person name="Qian W."/>
            <person name="Kim H."/>
            <person name="Gan S."/>
            <person name="Zhao Y."/>
            <person name="Li J."/>
            <person name="Yi K."/>
            <person name="Feng H."/>
            <person name="Zhu P."/>
            <person name="Li B."/>
            <person name="Liu Q."/>
            <person name="Fairley S."/>
            <person name="Magor K.E."/>
            <person name="Du Z."/>
            <person name="Hu X."/>
            <person name="Goodman L."/>
            <person name="Tafer H."/>
            <person name="Vignal A."/>
            <person name="Lee T."/>
            <person name="Kim K.W."/>
            <person name="Sheng Z."/>
            <person name="An Y."/>
            <person name="Searle S."/>
            <person name="Herrero J."/>
            <person name="Groenen M.A."/>
            <person name="Crooijmans R.P."/>
            <person name="Faraut T."/>
            <person name="Cai Q."/>
            <person name="Webster R.G."/>
            <person name="Aldridge J.R."/>
            <person name="Warren W.C."/>
            <person name="Bartschat S."/>
            <person name="Kehr S."/>
            <person name="Marz M."/>
            <person name="Stadler P.F."/>
            <person name="Smith J."/>
            <person name="Kraus R.H."/>
            <person name="Zhao Y."/>
            <person name="Ren L."/>
            <person name="Fei J."/>
            <person name="Morisson M."/>
            <person name="Kaiser P."/>
            <person name="Griffin D.K."/>
            <person name="Rao M."/>
            <person name="Pitel F."/>
            <person name="Wang J."/>
            <person name="Li N."/>
        </authorList>
    </citation>
    <scope>NUCLEOTIDE SEQUENCE [LARGE SCALE GENOMIC DNA]</scope>
</reference>
<accession>R0LJ41</accession>
<evidence type="ECO:0000313" key="1">
    <source>
        <dbReference type="EMBL" id="EOB01705.1"/>
    </source>
</evidence>
<dbReference type="AlphaFoldDB" id="R0LJ41"/>
<proteinExistence type="predicted"/>
<evidence type="ECO:0000313" key="2">
    <source>
        <dbReference type="Proteomes" id="UP000296049"/>
    </source>
</evidence>